<gene>
    <name evidence="1" type="ORF">ERS132539_01614</name>
</gene>
<reference evidence="1 2" key="1">
    <citation type="submission" date="2016-02" db="EMBL/GenBank/DDBJ databases">
        <authorList>
            <consortium name="Pathogen Informatics"/>
        </authorList>
    </citation>
    <scope>NUCLEOTIDE SEQUENCE [LARGE SCALE GENOMIC DNA]</scope>
    <source>
        <strain evidence="1 2">SS1013</strain>
    </source>
</reference>
<sequence>MNKLKIMNKFVAMSDKELIGLRGGGPRDYDWGYSIGKSIRDGINGTIKFVKKLF</sequence>
<dbReference type="AlphaFoldDB" id="A0A0Z8PE07"/>
<organism evidence="1 2">
    <name type="scientific">Streptococcus suis</name>
    <dbReference type="NCBI Taxonomy" id="1307"/>
    <lineage>
        <taxon>Bacteria</taxon>
        <taxon>Bacillati</taxon>
        <taxon>Bacillota</taxon>
        <taxon>Bacilli</taxon>
        <taxon>Lactobacillales</taxon>
        <taxon>Streptococcaceae</taxon>
        <taxon>Streptococcus</taxon>
    </lineage>
</organism>
<protein>
    <recommendedName>
        <fullName evidence="3">Bacteriocin</fullName>
    </recommendedName>
</protein>
<dbReference type="RefSeq" id="WP_153601779.1">
    <property type="nucleotide sequence ID" value="NZ_CEIH01000030.1"/>
</dbReference>
<dbReference type="EMBL" id="FIJK01000042">
    <property type="protein sequence ID" value="CYW44000.1"/>
    <property type="molecule type" value="Genomic_DNA"/>
</dbReference>
<dbReference type="Proteomes" id="UP000069526">
    <property type="component" value="Unassembled WGS sequence"/>
</dbReference>
<evidence type="ECO:0000313" key="2">
    <source>
        <dbReference type="Proteomes" id="UP000069526"/>
    </source>
</evidence>
<accession>A0A0Z8PE07</accession>
<proteinExistence type="predicted"/>
<evidence type="ECO:0008006" key="3">
    <source>
        <dbReference type="Google" id="ProtNLM"/>
    </source>
</evidence>
<name>A0A0Z8PE07_STRSU</name>
<evidence type="ECO:0000313" key="1">
    <source>
        <dbReference type="EMBL" id="CYW44000.1"/>
    </source>
</evidence>